<keyword evidence="7" id="KW-1185">Reference proteome</keyword>
<dbReference type="InterPro" id="IPR006564">
    <property type="entry name" value="Znf_PMZ"/>
</dbReference>
<name>A0A9N7RH86_STRHE</name>
<dbReference type="AlphaFoldDB" id="A0A9N7RH86"/>
<feature type="domain" description="SWIM-type" evidence="5">
    <location>
        <begin position="1111"/>
        <end position="1151"/>
    </location>
</feature>
<dbReference type="Pfam" id="PF03108">
    <property type="entry name" value="DBD_Tnp_Mut"/>
    <property type="match status" value="1"/>
</dbReference>
<dbReference type="GO" id="GO:0008270">
    <property type="term" value="F:zinc ion binding"/>
    <property type="evidence" value="ECO:0007669"/>
    <property type="project" value="UniProtKB-KW"/>
</dbReference>
<dbReference type="InterPro" id="IPR000270">
    <property type="entry name" value="PB1_dom"/>
</dbReference>
<dbReference type="GO" id="GO:1990052">
    <property type="term" value="P:ER to chloroplast lipid transport"/>
    <property type="evidence" value="ECO:0007669"/>
    <property type="project" value="InterPro"/>
</dbReference>
<dbReference type="Proteomes" id="UP001153555">
    <property type="component" value="Unassembled WGS sequence"/>
</dbReference>
<dbReference type="GO" id="GO:0009941">
    <property type="term" value="C:chloroplast envelope"/>
    <property type="evidence" value="ECO:0007669"/>
    <property type="project" value="TreeGrafter"/>
</dbReference>
<keyword evidence="1" id="KW-0479">Metal-binding</keyword>
<dbReference type="Pfam" id="PF04434">
    <property type="entry name" value="SWIM"/>
    <property type="match status" value="1"/>
</dbReference>
<dbReference type="PROSITE" id="PS50966">
    <property type="entry name" value="ZF_SWIM"/>
    <property type="match status" value="1"/>
</dbReference>
<keyword evidence="3" id="KW-0862">Zinc</keyword>
<dbReference type="OrthoDB" id="125347at2759"/>
<sequence>MNKLRWAVDGGFWDVDVSTPATVDGVARPVSGVTLPLGLSRGARLSRPKQADFFQRFMAMPFIPSFSGAGLSFQRALSLPLPNNWFSAFLGQFNVHKFVTSLKRNEVRQETLGSSLKSIWRHLSDPNLYAVNFLLEWLLTPEDKVQLGFEAQGDGKNPRRKAVFHHKFPNHDLVVEASSPALFVDRFGKYWDVPFTLSVDVSSLASDSGTSCHFCINHTAGSPKQCEDEPVNTPVPPGLLPGLCGKCAYSYKKDFDLWRSEAPKTKMVLPYDVFLSTPHISASALLGTVITASLGDNSTRAHEEDESFGFQARGANSSVSADLFASAALSAQHGNFQKPFLDLSRFYARLDIPSGSKFLAGASQVASDLRSSRVPSLEAFQAICPSASLSFQQQIAGPFSFRMDAGVTVDLKKECYVNVNDPVFAVEYALQVLASAKAIAWALVLSLRLYPETLLPLLSTHAHWAQPLISPPSISFTQFNSCNSLKPIVNFDLLANSVMAAKKIIAICQSGGEFVTNKDDGSLFYTGGDAYALDLDQQTPLKDFKHELAETFQCSADAMALKYFLPGNRKTLITISKDKDLKRMVNFFKDSDQVEVFVIVEEAGARNMSNMPASRSSRTTVSEAEIPTDVPVDVMQTDDAIVLDEPIDITPLGSCPLGIEEKHRRAATQWENIITGVDQRFNTFAEFREALHKYSIAHGFTYKYKKNDSHRVTAKCKTDSCPWRIYASRLTTTQLICIKKMNPVHTCEGATVKAGYRATRGWIGSIIKEKLKVSPNYKPKDIASDIKRDYGIQLNYTQAWRAKEIAREQLQGSYKEAYSQLPFFCEKIMETNPGSLATFSTKEDSSFRRFFVAFHASLSGFLQCRPLIFLDSTLLYSKYQGTLLAAMAADSNDDFFPVAFSVVDEETEDNWHWFLSQLKSSLSASEQITFVSDFQKGIRESLVNIFGKECYHGYCLRCLAEKLNKDLKGQFSHDARRLMVQDFYAAAYAPKVEVFERCVENIKAISVEAYNWVVNSEPDHWANAFFGGARYGHMTSNFGQQFYSWVSEVDELPITQMVDVLREKIMELIYRRRLESNQWVTRLTPFMEGKLQQEVSKASSLQVLLSHGSTFEVRGESVDNVDIDNWDCSCKGWQLSGLPCCHAIAVLECLGRSLYDYCSRFFMADSYRLTYAESINPMPNVEKPEKSELQEVTIVTPPPTKRPPGRPKLKLVESVDIIKRQLQCSKCKGLGHNKKTCNRVNGIEEPLTSALIGLECEEPEGST</sequence>
<comment type="caution">
    <text evidence="6">The sequence shown here is derived from an EMBL/GenBank/DDBJ whole genome shotgun (WGS) entry which is preliminary data.</text>
</comment>
<accession>A0A9N7RH86</accession>
<dbReference type="EMBL" id="CACSLK010027773">
    <property type="protein sequence ID" value="CAA0829372.1"/>
    <property type="molecule type" value="Genomic_DNA"/>
</dbReference>
<evidence type="ECO:0000256" key="4">
    <source>
        <dbReference type="PROSITE-ProRule" id="PRU00325"/>
    </source>
</evidence>
<keyword evidence="2 4" id="KW-0863">Zinc-finger</keyword>
<gene>
    <name evidence="6" type="ORF">SHERM_24947</name>
</gene>
<evidence type="ECO:0000256" key="3">
    <source>
        <dbReference type="ARBA" id="ARBA00022833"/>
    </source>
</evidence>
<dbReference type="SMART" id="SM00666">
    <property type="entry name" value="PB1"/>
    <property type="match status" value="1"/>
</dbReference>
<dbReference type="InterPro" id="IPR018289">
    <property type="entry name" value="MULE_transposase_dom"/>
</dbReference>
<dbReference type="InterPro" id="IPR044160">
    <property type="entry name" value="TGD4-like"/>
</dbReference>
<dbReference type="PANTHER" id="PTHR34954:SF4">
    <property type="entry name" value="PROTEIN TRIGALACTOSYLDIACYLGLYCEROL 4, CHLOROPLASTIC"/>
    <property type="match status" value="1"/>
</dbReference>
<dbReference type="GO" id="GO:0034196">
    <property type="term" value="P:acylglycerol transport"/>
    <property type="evidence" value="ECO:0007669"/>
    <property type="project" value="InterPro"/>
</dbReference>
<dbReference type="InterPro" id="IPR007527">
    <property type="entry name" value="Znf_SWIM"/>
</dbReference>
<evidence type="ECO:0000313" key="7">
    <source>
        <dbReference type="Proteomes" id="UP001153555"/>
    </source>
</evidence>
<protein>
    <submittedName>
        <fullName evidence="6">Protein TRIGALACTOSYLDIACYLGLYCEROL 4-chloroplastic</fullName>
    </submittedName>
</protein>
<proteinExistence type="predicted"/>
<dbReference type="Pfam" id="PF10551">
    <property type="entry name" value="MULE"/>
    <property type="match status" value="1"/>
</dbReference>
<evidence type="ECO:0000256" key="2">
    <source>
        <dbReference type="ARBA" id="ARBA00022771"/>
    </source>
</evidence>
<dbReference type="GO" id="GO:0070300">
    <property type="term" value="F:phosphatidic acid binding"/>
    <property type="evidence" value="ECO:0007669"/>
    <property type="project" value="InterPro"/>
</dbReference>
<dbReference type="PANTHER" id="PTHR34954">
    <property type="entry name" value="EXPRESSED PROTEIN"/>
    <property type="match status" value="1"/>
</dbReference>
<dbReference type="InterPro" id="IPR004332">
    <property type="entry name" value="Transposase_MuDR"/>
</dbReference>
<dbReference type="Pfam" id="PF00564">
    <property type="entry name" value="PB1"/>
    <property type="match status" value="1"/>
</dbReference>
<evidence type="ECO:0000259" key="5">
    <source>
        <dbReference type="PROSITE" id="PS50966"/>
    </source>
</evidence>
<evidence type="ECO:0000313" key="6">
    <source>
        <dbReference type="EMBL" id="CAA0829372.1"/>
    </source>
</evidence>
<evidence type="ECO:0000256" key="1">
    <source>
        <dbReference type="ARBA" id="ARBA00022723"/>
    </source>
</evidence>
<dbReference type="SUPFAM" id="SSF54277">
    <property type="entry name" value="CAD &amp; PB1 domains"/>
    <property type="match status" value="1"/>
</dbReference>
<reference evidence="6" key="1">
    <citation type="submission" date="2019-12" db="EMBL/GenBank/DDBJ databases">
        <authorList>
            <person name="Scholes J."/>
        </authorList>
    </citation>
    <scope>NUCLEOTIDE SEQUENCE</scope>
</reference>
<dbReference type="SMART" id="SM00575">
    <property type="entry name" value="ZnF_PMZ"/>
    <property type="match status" value="1"/>
</dbReference>
<organism evidence="6 7">
    <name type="scientific">Striga hermonthica</name>
    <name type="common">Purple witchweed</name>
    <name type="synonym">Buchnera hermonthica</name>
    <dbReference type="NCBI Taxonomy" id="68872"/>
    <lineage>
        <taxon>Eukaryota</taxon>
        <taxon>Viridiplantae</taxon>
        <taxon>Streptophyta</taxon>
        <taxon>Embryophyta</taxon>
        <taxon>Tracheophyta</taxon>
        <taxon>Spermatophyta</taxon>
        <taxon>Magnoliopsida</taxon>
        <taxon>eudicotyledons</taxon>
        <taxon>Gunneridae</taxon>
        <taxon>Pentapetalae</taxon>
        <taxon>asterids</taxon>
        <taxon>lamiids</taxon>
        <taxon>Lamiales</taxon>
        <taxon>Orobanchaceae</taxon>
        <taxon>Buchnereae</taxon>
        <taxon>Striga</taxon>
    </lineage>
</organism>